<feature type="region of interest" description="Disordered" evidence="1">
    <location>
        <begin position="39"/>
        <end position="65"/>
    </location>
</feature>
<proteinExistence type="predicted"/>
<gene>
    <name evidence="2" type="ORF">DPMN_052146</name>
</gene>
<sequence>MPPRAKRRRAEVAQALQAMGAEPRKRAVRAEPIVAALEIDREESSEPGTSEQQSEKGWLNISLNPAQRSVEPRKAVDSAVGNDLDFRDSGINITWDFKGWRVFKAAVWRKDHFLWPWSFLA</sequence>
<keyword evidence="3" id="KW-1185">Reference proteome</keyword>
<comment type="caution">
    <text evidence="2">The sequence shown here is derived from an EMBL/GenBank/DDBJ whole genome shotgun (WGS) entry which is preliminary data.</text>
</comment>
<feature type="region of interest" description="Disordered" evidence="1">
    <location>
        <begin position="1"/>
        <end position="24"/>
    </location>
</feature>
<evidence type="ECO:0000313" key="2">
    <source>
        <dbReference type="EMBL" id="KAH3726288.1"/>
    </source>
</evidence>
<evidence type="ECO:0000256" key="1">
    <source>
        <dbReference type="SAM" id="MobiDB-lite"/>
    </source>
</evidence>
<dbReference type="AlphaFoldDB" id="A0A9D4CJ58"/>
<organism evidence="2 3">
    <name type="scientific">Dreissena polymorpha</name>
    <name type="common">Zebra mussel</name>
    <name type="synonym">Mytilus polymorpha</name>
    <dbReference type="NCBI Taxonomy" id="45954"/>
    <lineage>
        <taxon>Eukaryota</taxon>
        <taxon>Metazoa</taxon>
        <taxon>Spiralia</taxon>
        <taxon>Lophotrochozoa</taxon>
        <taxon>Mollusca</taxon>
        <taxon>Bivalvia</taxon>
        <taxon>Autobranchia</taxon>
        <taxon>Heteroconchia</taxon>
        <taxon>Euheterodonta</taxon>
        <taxon>Imparidentia</taxon>
        <taxon>Neoheterodontei</taxon>
        <taxon>Myida</taxon>
        <taxon>Dreissenoidea</taxon>
        <taxon>Dreissenidae</taxon>
        <taxon>Dreissena</taxon>
    </lineage>
</organism>
<protein>
    <submittedName>
        <fullName evidence="2">Uncharacterized protein</fullName>
    </submittedName>
</protein>
<dbReference type="EMBL" id="JAIWYP010000012">
    <property type="protein sequence ID" value="KAH3726288.1"/>
    <property type="molecule type" value="Genomic_DNA"/>
</dbReference>
<dbReference type="Proteomes" id="UP000828390">
    <property type="component" value="Unassembled WGS sequence"/>
</dbReference>
<name>A0A9D4CJ58_DREPO</name>
<evidence type="ECO:0000313" key="3">
    <source>
        <dbReference type="Proteomes" id="UP000828390"/>
    </source>
</evidence>
<accession>A0A9D4CJ58</accession>
<reference evidence="2" key="2">
    <citation type="submission" date="2020-11" db="EMBL/GenBank/DDBJ databases">
        <authorList>
            <person name="McCartney M.A."/>
            <person name="Auch B."/>
            <person name="Kono T."/>
            <person name="Mallez S."/>
            <person name="Becker A."/>
            <person name="Gohl D.M."/>
            <person name="Silverstein K.A.T."/>
            <person name="Koren S."/>
            <person name="Bechman K.B."/>
            <person name="Herman A."/>
            <person name="Abrahante J.E."/>
            <person name="Garbe J."/>
        </authorList>
    </citation>
    <scope>NUCLEOTIDE SEQUENCE</scope>
    <source>
        <strain evidence="2">Duluth1</strain>
        <tissue evidence="2">Whole animal</tissue>
    </source>
</reference>
<reference evidence="2" key="1">
    <citation type="journal article" date="2019" name="bioRxiv">
        <title>The Genome of the Zebra Mussel, Dreissena polymorpha: A Resource for Invasive Species Research.</title>
        <authorList>
            <person name="McCartney M.A."/>
            <person name="Auch B."/>
            <person name="Kono T."/>
            <person name="Mallez S."/>
            <person name="Zhang Y."/>
            <person name="Obille A."/>
            <person name="Becker A."/>
            <person name="Abrahante J.E."/>
            <person name="Garbe J."/>
            <person name="Badalamenti J.P."/>
            <person name="Herman A."/>
            <person name="Mangelson H."/>
            <person name="Liachko I."/>
            <person name="Sullivan S."/>
            <person name="Sone E.D."/>
            <person name="Koren S."/>
            <person name="Silverstein K.A.T."/>
            <person name="Beckman K.B."/>
            <person name="Gohl D.M."/>
        </authorList>
    </citation>
    <scope>NUCLEOTIDE SEQUENCE</scope>
    <source>
        <strain evidence="2">Duluth1</strain>
        <tissue evidence="2">Whole animal</tissue>
    </source>
</reference>